<keyword evidence="2" id="KW-1185">Reference proteome</keyword>
<dbReference type="Proteomes" id="UP000571554">
    <property type="component" value="Unassembled WGS sequence"/>
</dbReference>
<feature type="non-terminal residue" evidence="1">
    <location>
        <position position="1"/>
    </location>
</feature>
<sequence length="173" mass="18751">SDSPDSDDQARQVAQALYQGKGSDLSDTLGYAQLIAASLGEQWAGMGNALFVEPVTQATRTVLAPAEASLNDAWRQTIVAAWNRRRIEAITDVHHRPLSKLVKGGLMRGVEITVTLDAGRFAGHGDLELFGSMLNRFLGLYATVNLYTKLVIVAQPTGQRIEWPETKGEGAPF</sequence>
<evidence type="ECO:0008006" key="3">
    <source>
        <dbReference type="Google" id="ProtNLM"/>
    </source>
</evidence>
<accession>A0A7W9WV63</accession>
<evidence type="ECO:0000313" key="1">
    <source>
        <dbReference type="EMBL" id="MBB6107145.1"/>
    </source>
</evidence>
<organism evidence="1 2">
    <name type="scientific">Paraburkholderia bannensis</name>
    <dbReference type="NCBI Taxonomy" id="765414"/>
    <lineage>
        <taxon>Bacteria</taxon>
        <taxon>Pseudomonadati</taxon>
        <taxon>Pseudomonadota</taxon>
        <taxon>Betaproteobacteria</taxon>
        <taxon>Burkholderiales</taxon>
        <taxon>Burkholderiaceae</taxon>
        <taxon>Paraburkholderia</taxon>
    </lineage>
</organism>
<name>A0A7W9WV63_9BURK</name>
<dbReference type="PANTHER" id="PTHR35370">
    <property type="entry name" value="CYTOPLASMIC PROTEIN-RELATED-RELATED"/>
    <property type="match status" value="1"/>
</dbReference>
<reference evidence="1 2" key="1">
    <citation type="submission" date="2020-08" db="EMBL/GenBank/DDBJ databases">
        <title>Above-ground endophytic microbial communities from plants in different locations in the United States.</title>
        <authorList>
            <person name="Frank C."/>
        </authorList>
    </citation>
    <scope>NUCLEOTIDE SEQUENCE [LARGE SCALE GENOMIC DNA]</scope>
    <source>
        <strain evidence="1 2">WP4_2_2</strain>
    </source>
</reference>
<evidence type="ECO:0000313" key="2">
    <source>
        <dbReference type="Proteomes" id="UP000571554"/>
    </source>
</evidence>
<protein>
    <recommendedName>
        <fullName evidence="3">Type VI secretion system baseplate subunit TssF</fullName>
    </recommendedName>
</protein>
<dbReference type="EMBL" id="JACHBW010000043">
    <property type="protein sequence ID" value="MBB6107145.1"/>
    <property type="molecule type" value="Genomic_DNA"/>
</dbReference>
<dbReference type="Pfam" id="PF05947">
    <property type="entry name" value="T6SS_TssF"/>
    <property type="match status" value="1"/>
</dbReference>
<dbReference type="InterPro" id="IPR010272">
    <property type="entry name" value="T6SS_TssF"/>
</dbReference>
<comment type="caution">
    <text evidence="1">The sequence shown here is derived from an EMBL/GenBank/DDBJ whole genome shotgun (WGS) entry which is preliminary data.</text>
</comment>
<dbReference type="RefSeq" id="WP_260175560.1">
    <property type="nucleotide sequence ID" value="NZ_JACHBW010000043.1"/>
</dbReference>
<dbReference type="AlphaFoldDB" id="A0A7W9WV63"/>
<proteinExistence type="predicted"/>
<gene>
    <name evidence="1" type="ORF">F4827_007026</name>
</gene>
<dbReference type="PANTHER" id="PTHR35370:SF4">
    <property type="entry name" value="TYPE VI SECRETION SYSTEM BASEPLATE SUBUNIT TSSF"/>
    <property type="match status" value="1"/>
</dbReference>